<dbReference type="Gene3D" id="2.40.30.170">
    <property type="match status" value="1"/>
</dbReference>
<evidence type="ECO:0000259" key="5">
    <source>
        <dbReference type="Pfam" id="PF25973"/>
    </source>
</evidence>
<reference evidence="7 8" key="1">
    <citation type="journal article" date="2016" name="Int. J. Syst. Evol. Microbiol.">
        <title>Acidipila dinghuensis sp. nov., an acidobacterium isolated from forest soil.</title>
        <authorList>
            <person name="Jiang Y.W."/>
            <person name="Wang J."/>
            <person name="Chen M.H."/>
            <person name="Lv Y.Y."/>
            <person name="Qiu L.H."/>
        </authorList>
    </citation>
    <scope>NUCLEOTIDE SEQUENCE [LARGE SCALE GENOMIC DNA]</scope>
    <source>
        <strain evidence="7 8">DHOF10</strain>
    </source>
</reference>
<feature type="signal peptide" evidence="3">
    <location>
        <begin position="1"/>
        <end position="28"/>
    </location>
</feature>
<dbReference type="NCBIfam" id="TIGR01730">
    <property type="entry name" value="RND_mfp"/>
    <property type="match status" value="1"/>
</dbReference>
<dbReference type="InterPro" id="IPR058792">
    <property type="entry name" value="Beta-barrel_RND_2"/>
</dbReference>
<dbReference type="Pfam" id="PF25954">
    <property type="entry name" value="Beta-barrel_RND_2"/>
    <property type="match status" value="1"/>
</dbReference>
<sequence length="427" mass="46302">MRKRSLSLFAMGLTLPALLPVISCSSHSADPAEESASVPSASVARVQRGDISHMLSLAGQFQPYQVVDVHPKVSGFMKKINVDIGDKVRKGEVLAVLEVPELQAQLEASAFDMAQARAEITRAQHEIRRAEAVHAAEHLNYQRLLDTSKAQPGLVAQQELDDAQSKDLSSASQVDAAKAAADAAQQHAESAHANNEREQAIQDYTHVVAPIDGVVVWRYADTGALIQSGTNSNQQDLPIVRLAQSTLLRLRMPVPEDDVQYIHEGDTIRIRIDALSRSITGKIVRFTRNVNFETRTMETEVDVDNRDLSIAPGMYANARLAMASVHDVLTLPVEALVIHGSQQMVYVVDAQNRVRIRPVVVGLQASKLAEVKSGLEEGDRVIVGGQDKYSDGEQVTSVLVPSQASEEQKESGGVIDMKADDSNGGAQ</sequence>
<dbReference type="InterPro" id="IPR006143">
    <property type="entry name" value="RND_pump_MFP"/>
</dbReference>
<comment type="caution">
    <text evidence="7">The sequence shown here is derived from an EMBL/GenBank/DDBJ whole genome shotgun (WGS) entry which is preliminary data.</text>
</comment>
<dbReference type="GO" id="GO:1990281">
    <property type="term" value="C:efflux pump complex"/>
    <property type="evidence" value="ECO:0007669"/>
    <property type="project" value="TreeGrafter"/>
</dbReference>
<protein>
    <submittedName>
        <fullName evidence="7">Efflux RND transporter periplasmic adaptor subunit</fullName>
    </submittedName>
</protein>
<dbReference type="Gene3D" id="1.10.287.470">
    <property type="entry name" value="Helix hairpin bin"/>
    <property type="match status" value="1"/>
</dbReference>
<feature type="chain" id="PRO_5020939470" evidence="3">
    <location>
        <begin position="29"/>
        <end position="427"/>
    </location>
</feature>
<dbReference type="Proteomes" id="UP000290253">
    <property type="component" value="Unassembled WGS sequence"/>
</dbReference>
<dbReference type="AlphaFoldDB" id="A0A4Q1S9A8"/>
<keyword evidence="3" id="KW-0732">Signal</keyword>
<evidence type="ECO:0000256" key="1">
    <source>
        <dbReference type="ARBA" id="ARBA00009477"/>
    </source>
</evidence>
<feature type="domain" description="CzcB-like barrel-sandwich hybrid" evidence="5">
    <location>
        <begin position="66"/>
        <end position="230"/>
    </location>
</feature>
<feature type="domain" description="CusB-like beta-barrel" evidence="4">
    <location>
        <begin position="252"/>
        <end position="322"/>
    </location>
</feature>
<evidence type="ECO:0000313" key="8">
    <source>
        <dbReference type="Proteomes" id="UP000290253"/>
    </source>
</evidence>
<gene>
    <name evidence="7" type="ORF">ESZ00_18050</name>
</gene>
<dbReference type="Pfam" id="PF25973">
    <property type="entry name" value="BSH_CzcB"/>
    <property type="match status" value="1"/>
</dbReference>
<dbReference type="PANTHER" id="PTHR30469:SF37">
    <property type="entry name" value="RAGD PROTEIN"/>
    <property type="match status" value="1"/>
</dbReference>
<organism evidence="7 8">
    <name type="scientific">Silvibacterium dinghuense</name>
    <dbReference type="NCBI Taxonomy" id="1560006"/>
    <lineage>
        <taxon>Bacteria</taxon>
        <taxon>Pseudomonadati</taxon>
        <taxon>Acidobacteriota</taxon>
        <taxon>Terriglobia</taxon>
        <taxon>Terriglobales</taxon>
        <taxon>Acidobacteriaceae</taxon>
        <taxon>Silvibacterium</taxon>
    </lineage>
</organism>
<dbReference type="InterPro" id="IPR058637">
    <property type="entry name" value="YknX-like_C"/>
</dbReference>
<dbReference type="GO" id="GO:0015562">
    <property type="term" value="F:efflux transmembrane transporter activity"/>
    <property type="evidence" value="ECO:0007669"/>
    <property type="project" value="TreeGrafter"/>
</dbReference>
<dbReference type="PANTHER" id="PTHR30469">
    <property type="entry name" value="MULTIDRUG RESISTANCE PROTEIN MDTA"/>
    <property type="match status" value="1"/>
</dbReference>
<evidence type="ECO:0000256" key="3">
    <source>
        <dbReference type="SAM" id="SignalP"/>
    </source>
</evidence>
<feature type="region of interest" description="Disordered" evidence="2">
    <location>
        <begin position="393"/>
        <end position="427"/>
    </location>
</feature>
<dbReference type="InterPro" id="IPR058647">
    <property type="entry name" value="BSH_CzcB-like"/>
</dbReference>
<dbReference type="EMBL" id="SDMK01000005">
    <property type="protein sequence ID" value="RXS93266.1"/>
    <property type="molecule type" value="Genomic_DNA"/>
</dbReference>
<feature type="domain" description="YknX-like C-terminal permuted SH3-like" evidence="6">
    <location>
        <begin position="328"/>
        <end position="396"/>
    </location>
</feature>
<dbReference type="Gene3D" id="2.40.50.100">
    <property type="match status" value="1"/>
</dbReference>
<dbReference type="SUPFAM" id="SSF111369">
    <property type="entry name" value="HlyD-like secretion proteins"/>
    <property type="match status" value="1"/>
</dbReference>
<evidence type="ECO:0000259" key="6">
    <source>
        <dbReference type="Pfam" id="PF25989"/>
    </source>
</evidence>
<dbReference type="Gene3D" id="2.40.420.20">
    <property type="match status" value="1"/>
</dbReference>
<comment type="similarity">
    <text evidence="1">Belongs to the membrane fusion protein (MFP) (TC 8.A.1) family.</text>
</comment>
<evidence type="ECO:0000259" key="4">
    <source>
        <dbReference type="Pfam" id="PF25954"/>
    </source>
</evidence>
<keyword evidence="8" id="KW-1185">Reference proteome</keyword>
<feature type="compositionally biased region" description="Low complexity" evidence="2">
    <location>
        <begin position="169"/>
        <end position="193"/>
    </location>
</feature>
<feature type="region of interest" description="Disordered" evidence="2">
    <location>
        <begin position="155"/>
        <end position="195"/>
    </location>
</feature>
<proteinExistence type="inferred from homology"/>
<dbReference type="OrthoDB" id="7422354at2"/>
<accession>A0A4Q1S9A8</accession>
<evidence type="ECO:0000256" key="2">
    <source>
        <dbReference type="SAM" id="MobiDB-lite"/>
    </source>
</evidence>
<feature type="compositionally biased region" description="Polar residues" evidence="2">
    <location>
        <begin position="393"/>
        <end position="405"/>
    </location>
</feature>
<evidence type="ECO:0000313" key="7">
    <source>
        <dbReference type="EMBL" id="RXS93266.1"/>
    </source>
</evidence>
<name>A0A4Q1S9A8_9BACT</name>
<dbReference type="Pfam" id="PF25989">
    <property type="entry name" value="YknX_C"/>
    <property type="match status" value="1"/>
</dbReference>